<evidence type="ECO:0000313" key="13">
    <source>
        <dbReference type="EMBL" id="RWR88244.1"/>
    </source>
</evidence>
<keyword evidence="14" id="KW-1185">Reference proteome</keyword>
<dbReference type="OrthoDB" id="1924358at2759"/>
<dbReference type="PANTHER" id="PTHR47982">
    <property type="entry name" value="PROLINE-RICH RECEPTOR-LIKE PROTEIN KINASE PERK4"/>
    <property type="match status" value="1"/>
</dbReference>
<keyword evidence="7" id="KW-0067">ATP-binding</keyword>
<evidence type="ECO:0000256" key="4">
    <source>
        <dbReference type="ARBA" id="ARBA00022679"/>
    </source>
</evidence>
<keyword evidence="13" id="KW-0418">Kinase</keyword>
<dbReference type="AlphaFoldDB" id="A0A443PBW5"/>
<evidence type="ECO:0000256" key="7">
    <source>
        <dbReference type="ARBA" id="ARBA00022840"/>
    </source>
</evidence>
<dbReference type="GO" id="GO:0005886">
    <property type="term" value="C:plasma membrane"/>
    <property type="evidence" value="ECO:0007669"/>
    <property type="project" value="UniProtKB-SubCell"/>
</dbReference>
<evidence type="ECO:0000256" key="11">
    <source>
        <dbReference type="ARBA" id="ARBA00048679"/>
    </source>
</evidence>
<evidence type="ECO:0000256" key="8">
    <source>
        <dbReference type="ARBA" id="ARBA00022989"/>
    </source>
</evidence>
<keyword evidence="5" id="KW-0812">Transmembrane</keyword>
<keyword evidence="4" id="KW-0808">Transferase</keyword>
<dbReference type="Gene3D" id="1.10.510.10">
    <property type="entry name" value="Transferase(Phosphotransferase) domain 1"/>
    <property type="match status" value="1"/>
</dbReference>
<evidence type="ECO:0000259" key="12">
    <source>
        <dbReference type="Pfam" id="PF07714"/>
    </source>
</evidence>
<dbReference type="EMBL" id="QPKB01000007">
    <property type="protein sequence ID" value="RWR88244.1"/>
    <property type="molecule type" value="Genomic_DNA"/>
</dbReference>
<keyword evidence="8" id="KW-1133">Transmembrane helix</keyword>
<comment type="subcellular location">
    <subcellularLocation>
        <location evidence="1">Cell membrane</location>
        <topology evidence="1">Single-pass membrane protein</topology>
    </subcellularLocation>
</comment>
<dbReference type="InterPro" id="IPR011009">
    <property type="entry name" value="Kinase-like_dom_sf"/>
</dbReference>
<evidence type="ECO:0000256" key="10">
    <source>
        <dbReference type="ARBA" id="ARBA00047899"/>
    </source>
</evidence>
<dbReference type="InterPro" id="IPR001245">
    <property type="entry name" value="Ser-Thr/Tyr_kinase_cat_dom"/>
</dbReference>
<organism evidence="13 14">
    <name type="scientific">Cinnamomum micranthum f. kanehirae</name>
    <dbReference type="NCBI Taxonomy" id="337451"/>
    <lineage>
        <taxon>Eukaryota</taxon>
        <taxon>Viridiplantae</taxon>
        <taxon>Streptophyta</taxon>
        <taxon>Embryophyta</taxon>
        <taxon>Tracheophyta</taxon>
        <taxon>Spermatophyta</taxon>
        <taxon>Magnoliopsida</taxon>
        <taxon>Magnoliidae</taxon>
        <taxon>Laurales</taxon>
        <taxon>Lauraceae</taxon>
        <taxon>Cinnamomum</taxon>
    </lineage>
</organism>
<accession>A0A443PBW5</accession>
<keyword evidence="6" id="KW-0547">Nucleotide-binding</keyword>
<keyword evidence="13" id="KW-0675">Receptor</keyword>
<comment type="catalytic activity">
    <reaction evidence="10">
        <text>L-threonyl-[protein] + ATP = O-phospho-L-threonyl-[protein] + ADP + H(+)</text>
        <dbReference type="Rhea" id="RHEA:46608"/>
        <dbReference type="Rhea" id="RHEA-COMP:11060"/>
        <dbReference type="Rhea" id="RHEA-COMP:11605"/>
        <dbReference type="ChEBI" id="CHEBI:15378"/>
        <dbReference type="ChEBI" id="CHEBI:30013"/>
        <dbReference type="ChEBI" id="CHEBI:30616"/>
        <dbReference type="ChEBI" id="CHEBI:61977"/>
        <dbReference type="ChEBI" id="CHEBI:456216"/>
        <dbReference type="EC" id="2.7.11.1"/>
    </reaction>
</comment>
<dbReference type="GO" id="GO:0005524">
    <property type="term" value="F:ATP binding"/>
    <property type="evidence" value="ECO:0007669"/>
    <property type="project" value="UniProtKB-KW"/>
</dbReference>
<dbReference type="PANTHER" id="PTHR47982:SF35">
    <property type="entry name" value="PROLINE-RICH RECEPTOR-LIKE PROTEIN KINASE PERK1-RELATED"/>
    <property type="match status" value="1"/>
</dbReference>
<evidence type="ECO:0000256" key="2">
    <source>
        <dbReference type="ARBA" id="ARBA00012513"/>
    </source>
</evidence>
<dbReference type="Proteomes" id="UP000283530">
    <property type="component" value="Unassembled WGS sequence"/>
</dbReference>
<evidence type="ECO:0000313" key="14">
    <source>
        <dbReference type="Proteomes" id="UP000283530"/>
    </source>
</evidence>
<gene>
    <name evidence="13" type="ORF">CKAN_01723800</name>
</gene>
<evidence type="ECO:0000256" key="9">
    <source>
        <dbReference type="ARBA" id="ARBA00023136"/>
    </source>
</evidence>
<dbReference type="Pfam" id="PF07714">
    <property type="entry name" value="PK_Tyr_Ser-Thr"/>
    <property type="match status" value="1"/>
</dbReference>
<comment type="catalytic activity">
    <reaction evidence="11">
        <text>L-seryl-[protein] + ATP = O-phospho-L-seryl-[protein] + ADP + H(+)</text>
        <dbReference type="Rhea" id="RHEA:17989"/>
        <dbReference type="Rhea" id="RHEA-COMP:9863"/>
        <dbReference type="Rhea" id="RHEA-COMP:11604"/>
        <dbReference type="ChEBI" id="CHEBI:15378"/>
        <dbReference type="ChEBI" id="CHEBI:29999"/>
        <dbReference type="ChEBI" id="CHEBI:30616"/>
        <dbReference type="ChEBI" id="CHEBI:83421"/>
        <dbReference type="ChEBI" id="CHEBI:456216"/>
        <dbReference type="EC" id="2.7.11.1"/>
    </reaction>
</comment>
<dbReference type="SUPFAM" id="SSF56112">
    <property type="entry name" value="Protein kinase-like (PK-like)"/>
    <property type="match status" value="1"/>
</dbReference>
<evidence type="ECO:0000256" key="5">
    <source>
        <dbReference type="ARBA" id="ARBA00022692"/>
    </source>
</evidence>
<dbReference type="STRING" id="337451.A0A443PBW5"/>
<evidence type="ECO:0000256" key="6">
    <source>
        <dbReference type="ARBA" id="ARBA00022741"/>
    </source>
</evidence>
<keyword evidence="9" id="KW-0472">Membrane</keyword>
<feature type="domain" description="Serine-threonine/tyrosine-protein kinase catalytic" evidence="12">
    <location>
        <begin position="59"/>
        <end position="136"/>
    </location>
</feature>
<name>A0A443PBW5_9MAGN</name>
<dbReference type="InterPro" id="IPR047117">
    <property type="entry name" value="PERK1-13-like"/>
</dbReference>
<evidence type="ECO:0000256" key="3">
    <source>
        <dbReference type="ARBA" id="ARBA00022527"/>
    </source>
</evidence>
<evidence type="ECO:0000256" key="1">
    <source>
        <dbReference type="ARBA" id="ARBA00004162"/>
    </source>
</evidence>
<dbReference type="GO" id="GO:0004674">
    <property type="term" value="F:protein serine/threonine kinase activity"/>
    <property type="evidence" value="ECO:0007669"/>
    <property type="project" value="UniProtKB-KW"/>
</dbReference>
<reference evidence="13 14" key="1">
    <citation type="journal article" date="2019" name="Nat. Plants">
        <title>Stout camphor tree genome fills gaps in understanding of flowering plant genome evolution.</title>
        <authorList>
            <person name="Chaw S.M."/>
            <person name="Liu Y.C."/>
            <person name="Wu Y.W."/>
            <person name="Wang H.Y."/>
            <person name="Lin C.I."/>
            <person name="Wu C.S."/>
            <person name="Ke H.M."/>
            <person name="Chang L.Y."/>
            <person name="Hsu C.Y."/>
            <person name="Yang H.T."/>
            <person name="Sudianto E."/>
            <person name="Hsu M.H."/>
            <person name="Wu K.P."/>
            <person name="Wang L.N."/>
            <person name="Leebens-Mack J.H."/>
            <person name="Tsai I.J."/>
        </authorList>
    </citation>
    <scope>NUCLEOTIDE SEQUENCE [LARGE SCALE GENOMIC DNA]</scope>
    <source>
        <strain evidence="14">cv. Chaw 1501</strain>
        <tissue evidence="13">Young leaves</tissue>
    </source>
</reference>
<protein>
    <recommendedName>
        <fullName evidence="2">non-specific serine/threonine protein kinase</fullName>
        <ecNumber evidence="2">2.7.11.1</ecNumber>
    </recommendedName>
</protein>
<sequence length="164" mass="18400">MRSCNLFPELKAIIPLHSLGGTPPLPQPTSTTKYAFEELSAATDGFSDANFLGRGGSSQGDGEFQNEIDTLGRMHHRHLVTLVGCCAQLRVLIYEYIPNNTLEFHLHGEGRPTMEWPMRMKIALGPAYGIAYLHEDWCRDVVWVKDISVPFLYLDVFVAPSQYS</sequence>
<comment type="caution">
    <text evidence="13">The sequence shown here is derived from an EMBL/GenBank/DDBJ whole genome shotgun (WGS) entry which is preliminary data.</text>
</comment>
<proteinExistence type="predicted"/>
<dbReference type="EC" id="2.7.11.1" evidence="2"/>
<keyword evidence="3" id="KW-0723">Serine/threonine-protein kinase</keyword>